<evidence type="ECO:0000256" key="3">
    <source>
        <dbReference type="ARBA" id="ARBA00022553"/>
    </source>
</evidence>
<dbReference type="FunFam" id="3.30.565.10:FF:000006">
    <property type="entry name" value="Sensor histidine kinase WalK"/>
    <property type="match status" value="1"/>
</dbReference>
<dbReference type="CDD" id="cd00082">
    <property type="entry name" value="HisKA"/>
    <property type="match status" value="1"/>
</dbReference>
<keyword evidence="6" id="KW-0418">Kinase</keyword>
<dbReference type="InterPro" id="IPR003661">
    <property type="entry name" value="HisK_dim/P_dom"/>
</dbReference>
<reference evidence="10" key="1">
    <citation type="submission" date="2020-09" db="EMBL/GenBank/DDBJ databases">
        <title>Desulfogranum mesoprofundum gen. nov., sp. nov., a novel mesophilic, sulfate-reducing chemolithoautotroph isolated from a deep-sea hydrothermal vent chimney in the Suiyo Seamount.</title>
        <authorList>
            <person name="Hashimoto Y."/>
            <person name="Nakagawa S."/>
        </authorList>
    </citation>
    <scope>NUCLEOTIDE SEQUENCE</scope>
    <source>
        <strain evidence="10">KT2</strain>
    </source>
</reference>
<dbReference type="SMART" id="SM00388">
    <property type="entry name" value="HisKA"/>
    <property type="match status" value="1"/>
</dbReference>
<dbReference type="PANTHER" id="PTHR45436">
    <property type="entry name" value="SENSOR HISTIDINE KINASE YKOH"/>
    <property type="match status" value="1"/>
</dbReference>
<dbReference type="Proteomes" id="UP000826725">
    <property type="component" value="Chromosome"/>
</dbReference>
<keyword evidence="11" id="KW-1185">Reference proteome</keyword>
<dbReference type="GO" id="GO:0005886">
    <property type="term" value="C:plasma membrane"/>
    <property type="evidence" value="ECO:0007669"/>
    <property type="project" value="TreeGrafter"/>
</dbReference>
<dbReference type="RefSeq" id="WP_228855245.1">
    <property type="nucleotide sequence ID" value="NZ_AP024086.1"/>
</dbReference>
<evidence type="ECO:0000256" key="8">
    <source>
        <dbReference type="SAM" id="Phobius"/>
    </source>
</evidence>
<dbReference type="InterPro" id="IPR005467">
    <property type="entry name" value="His_kinase_dom"/>
</dbReference>
<protein>
    <recommendedName>
        <fullName evidence="2">histidine kinase</fullName>
        <ecNumber evidence="2">2.7.13.3</ecNumber>
    </recommendedName>
</protein>
<dbReference type="InterPro" id="IPR050428">
    <property type="entry name" value="TCS_sensor_his_kinase"/>
</dbReference>
<dbReference type="PROSITE" id="PS50109">
    <property type="entry name" value="HIS_KIN"/>
    <property type="match status" value="1"/>
</dbReference>
<dbReference type="Pfam" id="PF02518">
    <property type="entry name" value="HATPase_c"/>
    <property type="match status" value="1"/>
</dbReference>
<keyword evidence="8" id="KW-0472">Membrane</keyword>
<name>A0A8D5FZT8_9BACT</name>
<dbReference type="CDD" id="cd00075">
    <property type="entry name" value="HATPase"/>
    <property type="match status" value="1"/>
</dbReference>
<feature type="domain" description="Histidine kinase" evidence="9">
    <location>
        <begin position="248"/>
        <end position="462"/>
    </location>
</feature>
<feature type="transmembrane region" description="Helical" evidence="8">
    <location>
        <begin position="20"/>
        <end position="40"/>
    </location>
</feature>
<dbReference type="KEGG" id="dbk:DGMP_36350"/>
<evidence type="ECO:0000256" key="7">
    <source>
        <dbReference type="ARBA" id="ARBA00022989"/>
    </source>
</evidence>
<gene>
    <name evidence="10" type="ORF">DGMP_36350</name>
</gene>
<evidence type="ECO:0000313" key="11">
    <source>
        <dbReference type="Proteomes" id="UP000826725"/>
    </source>
</evidence>
<evidence type="ECO:0000259" key="9">
    <source>
        <dbReference type="PROSITE" id="PS50109"/>
    </source>
</evidence>
<dbReference type="Pfam" id="PF00512">
    <property type="entry name" value="HisKA"/>
    <property type="match status" value="1"/>
</dbReference>
<dbReference type="PANTHER" id="PTHR45436:SF8">
    <property type="entry name" value="HISTIDINE KINASE"/>
    <property type="match status" value="1"/>
</dbReference>
<keyword evidence="4" id="KW-0808">Transferase</keyword>
<sequence>MSLKLSREDISWSRIKRALPLFLLLWFGCGLLAALLLFTVRGRLQEIERGTTRKMLNDYLAAGNSVDFHLGLIPMGSREPLRGLAFIRMVRGIDHVILVNEHGENLDIKALVNLPPIEEGVWLHIGSGREQRILTIVSGKYGDNVLVQAGMDSRTVYSIYRRLEKQTVLTVLLSSLVLLPLALLYVRLSLEPLVSTEKSISELIQRPKTTLLPEQGNGPELDRLYKQINSLLVQNRQLVKEMQDSLDNVAHDLRTPMTRLRSVAEYGLQADNDSGKLREALSDCLEESERVLAMLKIMMSVAEAESGTMRLDLQRCEVGELLAEIVTLYEYVAEEKKVKVSFEMEEKVYLIIDRTRISQVWANLLDNAIKYGKAGGWVKISAGVEGRYCLVVFEDNGMGISENEQGRIWERLYRGDRSRSEKGLGLGLNYVRAVVETHGGSVTVRSVLHEGSHFEVRLPLDQLAIQEKSQTSGE</sequence>
<proteinExistence type="predicted"/>
<keyword evidence="3" id="KW-0597">Phosphoprotein</keyword>
<dbReference type="EC" id="2.7.13.3" evidence="2"/>
<keyword evidence="7 8" id="KW-1133">Transmembrane helix</keyword>
<dbReference type="PROSITE" id="PS51257">
    <property type="entry name" value="PROKAR_LIPOPROTEIN"/>
    <property type="match status" value="1"/>
</dbReference>
<evidence type="ECO:0000313" key="10">
    <source>
        <dbReference type="EMBL" id="BCL62942.1"/>
    </source>
</evidence>
<dbReference type="InterPro" id="IPR003594">
    <property type="entry name" value="HATPase_dom"/>
</dbReference>
<dbReference type="EMBL" id="AP024086">
    <property type="protein sequence ID" value="BCL62942.1"/>
    <property type="molecule type" value="Genomic_DNA"/>
</dbReference>
<comment type="catalytic activity">
    <reaction evidence="1">
        <text>ATP + protein L-histidine = ADP + protein N-phospho-L-histidine.</text>
        <dbReference type="EC" id="2.7.13.3"/>
    </reaction>
</comment>
<evidence type="ECO:0000256" key="4">
    <source>
        <dbReference type="ARBA" id="ARBA00022679"/>
    </source>
</evidence>
<evidence type="ECO:0000256" key="1">
    <source>
        <dbReference type="ARBA" id="ARBA00000085"/>
    </source>
</evidence>
<accession>A0A8D5FZT8</accession>
<dbReference type="GO" id="GO:0000155">
    <property type="term" value="F:phosphorelay sensor kinase activity"/>
    <property type="evidence" value="ECO:0007669"/>
    <property type="project" value="InterPro"/>
</dbReference>
<dbReference type="AlphaFoldDB" id="A0A8D5FZT8"/>
<dbReference type="SMART" id="SM00387">
    <property type="entry name" value="HATPase_c"/>
    <property type="match status" value="1"/>
</dbReference>
<organism evidence="10 11">
    <name type="scientific">Desulfomarina profundi</name>
    <dbReference type="NCBI Taxonomy" id="2772557"/>
    <lineage>
        <taxon>Bacteria</taxon>
        <taxon>Pseudomonadati</taxon>
        <taxon>Thermodesulfobacteriota</taxon>
        <taxon>Desulfobulbia</taxon>
        <taxon>Desulfobulbales</taxon>
        <taxon>Desulfobulbaceae</taxon>
        <taxon>Desulfomarina</taxon>
    </lineage>
</organism>
<keyword evidence="5 8" id="KW-0812">Transmembrane</keyword>
<evidence type="ECO:0000256" key="5">
    <source>
        <dbReference type="ARBA" id="ARBA00022692"/>
    </source>
</evidence>
<evidence type="ECO:0000256" key="6">
    <source>
        <dbReference type="ARBA" id="ARBA00022777"/>
    </source>
</evidence>
<evidence type="ECO:0000256" key="2">
    <source>
        <dbReference type="ARBA" id="ARBA00012438"/>
    </source>
</evidence>